<feature type="non-terminal residue" evidence="2">
    <location>
        <position position="1"/>
    </location>
</feature>
<sequence>MAKTEVVHRVLEQYLRVFVHHQPNQYGRFLSLAKWSYNTTTHSATSLSSFQVTYGKPPSNIPSSLWEPRSLKQLTLFSNMIEFLKKKHRKAQQSMKKSVNAHRRDVTYSVRDWIYVCIRPYRQTSVSGVHYNKLVKIYCGLYQIKEVLGPVAYRLDLPESAKIHPVFHCSLLKPHHGPVHSQKWKGNNRATLFSGSAVVNPPRKIGTSCRLHITLRTIMSNWQGLIVENEDTMLTEDVRPKRMTRGPHG</sequence>
<dbReference type="EMBL" id="QJKJ01004257">
    <property type="protein sequence ID" value="RDX94894.1"/>
    <property type="molecule type" value="Genomic_DNA"/>
</dbReference>
<dbReference type="OrthoDB" id="5554229at2759"/>
<gene>
    <name evidence="2" type="primary">Tf2-9</name>
    <name evidence="2" type="ORF">CR513_22658</name>
</gene>
<evidence type="ECO:0000259" key="1">
    <source>
        <dbReference type="Pfam" id="PF24626"/>
    </source>
</evidence>
<accession>A0A371GWG7</accession>
<protein>
    <submittedName>
        <fullName evidence="2">Tf2-9</fullName>
    </submittedName>
</protein>
<dbReference type="Gene3D" id="3.30.420.10">
    <property type="entry name" value="Ribonuclease H-like superfamily/Ribonuclease H"/>
    <property type="match status" value="1"/>
</dbReference>
<reference evidence="2" key="1">
    <citation type="submission" date="2018-05" db="EMBL/GenBank/DDBJ databases">
        <title>Draft genome of Mucuna pruriens seed.</title>
        <authorList>
            <person name="Nnadi N.E."/>
            <person name="Vos R."/>
            <person name="Hasami M.H."/>
            <person name="Devisetty U.K."/>
            <person name="Aguiy J.C."/>
        </authorList>
    </citation>
    <scope>NUCLEOTIDE SEQUENCE [LARGE SCALE GENOMIC DNA]</scope>
    <source>
        <strain evidence="2">JCA_2017</strain>
    </source>
</reference>
<proteinExistence type="predicted"/>
<evidence type="ECO:0000313" key="2">
    <source>
        <dbReference type="EMBL" id="RDX94894.1"/>
    </source>
</evidence>
<dbReference type="InterPro" id="IPR036397">
    <property type="entry name" value="RNaseH_sf"/>
</dbReference>
<feature type="domain" description="Tf2-1-like SH3-like" evidence="1">
    <location>
        <begin position="112"/>
        <end position="176"/>
    </location>
</feature>
<organism evidence="2 3">
    <name type="scientific">Mucuna pruriens</name>
    <name type="common">Velvet bean</name>
    <name type="synonym">Dolichos pruriens</name>
    <dbReference type="NCBI Taxonomy" id="157652"/>
    <lineage>
        <taxon>Eukaryota</taxon>
        <taxon>Viridiplantae</taxon>
        <taxon>Streptophyta</taxon>
        <taxon>Embryophyta</taxon>
        <taxon>Tracheophyta</taxon>
        <taxon>Spermatophyta</taxon>
        <taxon>Magnoliopsida</taxon>
        <taxon>eudicotyledons</taxon>
        <taxon>Gunneridae</taxon>
        <taxon>Pentapetalae</taxon>
        <taxon>rosids</taxon>
        <taxon>fabids</taxon>
        <taxon>Fabales</taxon>
        <taxon>Fabaceae</taxon>
        <taxon>Papilionoideae</taxon>
        <taxon>50 kb inversion clade</taxon>
        <taxon>NPAAA clade</taxon>
        <taxon>indigoferoid/millettioid clade</taxon>
        <taxon>Phaseoleae</taxon>
        <taxon>Mucuna</taxon>
    </lineage>
</organism>
<evidence type="ECO:0000313" key="3">
    <source>
        <dbReference type="Proteomes" id="UP000257109"/>
    </source>
</evidence>
<dbReference type="GO" id="GO:0003676">
    <property type="term" value="F:nucleic acid binding"/>
    <property type="evidence" value="ECO:0007669"/>
    <property type="project" value="InterPro"/>
</dbReference>
<dbReference type="PANTHER" id="PTHR46148:SF52">
    <property type="entry name" value="OS04G0603800 PROTEIN"/>
    <property type="match status" value="1"/>
</dbReference>
<dbReference type="PANTHER" id="PTHR46148">
    <property type="entry name" value="CHROMO DOMAIN-CONTAINING PROTEIN"/>
    <property type="match status" value="1"/>
</dbReference>
<dbReference type="InterPro" id="IPR056924">
    <property type="entry name" value="SH3_Tf2-1"/>
</dbReference>
<dbReference type="Proteomes" id="UP000257109">
    <property type="component" value="Unassembled WGS sequence"/>
</dbReference>
<dbReference type="STRING" id="157652.A0A371GWG7"/>
<comment type="caution">
    <text evidence="2">The sequence shown here is derived from an EMBL/GenBank/DDBJ whole genome shotgun (WGS) entry which is preliminary data.</text>
</comment>
<keyword evidence="3" id="KW-1185">Reference proteome</keyword>
<name>A0A371GWG7_MUCPR</name>
<dbReference type="AlphaFoldDB" id="A0A371GWG7"/>
<dbReference type="Pfam" id="PF24626">
    <property type="entry name" value="SH3_Tf2-1"/>
    <property type="match status" value="1"/>
</dbReference>